<dbReference type="RefSeq" id="WP_155804892.1">
    <property type="nucleotide sequence ID" value="NZ_WXWU01000098.1"/>
</dbReference>
<name>A0A7X5ASK9_9GAMM</name>
<sequence>MKVRLDPIALIVVSILLGWGWTEVTTEPVCQQEMVQQGVRYTIPIKCSDIPNVTVSS</sequence>
<reference evidence="1 2" key="1">
    <citation type="submission" date="2017-05" db="EMBL/GenBank/DDBJ databases">
        <title>High clonality and local adaptation shapes Vibrionaceae linages within an endangered oasis.</title>
        <authorList>
            <person name="Vazquez-Rosas-Landa M."/>
        </authorList>
    </citation>
    <scope>NUCLEOTIDE SEQUENCE [LARGE SCALE GENOMIC DNA]</scope>
    <source>
        <strain evidence="1 2">P46_P4S1P180</strain>
    </source>
</reference>
<protein>
    <submittedName>
        <fullName evidence="1">Uncharacterized protein</fullName>
    </submittedName>
</protein>
<dbReference type="EMBL" id="WXWW01000104">
    <property type="protein sequence ID" value="NAW64937.1"/>
    <property type="molecule type" value="Genomic_DNA"/>
</dbReference>
<dbReference type="Proteomes" id="UP000465712">
    <property type="component" value="Unassembled WGS sequence"/>
</dbReference>
<gene>
    <name evidence="1" type="ORF">CAG72_06870</name>
</gene>
<evidence type="ECO:0000313" key="1">
    <source>
        <dbReference type="EMBL" id="NAW64937.1"/>
    </source>
</evidence>
<evidence type="ECO:0000313" key="2">
    <source>
        <dbReference type="Proteomes" id="UP000465712"/>
    </source>
</evidence>
<dbReference type="AlphaFoldDB" id="A0A7X5ASK9"/>
<proteinExistence type="predicted"/>
<organism evidence="1 2">
    <name type="scientific">Photobacterium halotolerans</name>
    <dbReference type="NCBI Taxonomy" id="265726"/>
    <lineage>
        <taxon>Bacteria</taxon>
        <taxon>Pseudomonadati</taxon>
        <taxon>Pseudomonadota</taxon>
        <taxon>Gammaproteobacteria</taxon>
        <taxon>Vibrionales</taxon>
        <taxon>Vibrionaceae</taxon>
        <taxon>Photobacterium</taxon>
    </lineage>
</organism>
<dbReference type="OrthoDB" id="5917980at2"/>
<accession>A0A7X5ASK9</accession>
<comment type="caution">
    <text evidence="1">The sequence shown here is derived from an EMBL/GenBank/DDBJ whole genome shotgun (WGS) entry which is preliminary data.</text>
</comment>